<dbReference type="PANTHER" id="PTHR12849:SF0">
    <property type="entry name" value="LARIAT DEBRANCHING ENZYME"/>
    <property type="match status" value="1"/>
</dbReference>
<gene>
    <name evidence="2" type="ORF">D7W81_04415</name>
</gene>
<evidence type="ECO:0000313" key="2">
    <source>
        <dbReference type="EMBL" id="RKH73235.1"/>
    </source>
</evidence>
<dbReference type="Gene3D" id="3.60.21.10">
    <property type="match status" value="1"/>
</dbReference>
<name>A0A3A8R366_9BACT</name>
<accession>A0A3A8R366</accession>
<protein>
    <submittedName>
        <fullName evidence="2">Metallophosphoesterase</fullName>
    </submittedName>
</protein>
<keyword evidence="3" id="KW-1185">Reference proteome</keyword>
<sequence>MGRSEGGWYFAAVGDVHGQMHAMVRLLEGWSAKTGKPLAFVLQVGDFEPHRHDADLATMDAPAKYKQLGDFPAYHRRHARFPWPVYFIGGNHEPYGFLDAQAPRGFEVTPGCHYLGRVGQVELRGLRVAGLSGIHREAAFRTARPSLKDSKDVPHKAFAYFNEEDVDRALALQDVDVLLLHDWPSGLIAAEDAGAFEHQRRSVSHDTVGNEYARMLVESLQPRLVLCGHMHRAYRAAIPHSSGQVSDVACLASVRQGPECFGVFHVSTDGITEVTHLR</sequence>
<evidence type="ECO:0000313" key="3">
    <source>
        <dbReference type="Proteomes" id="UP000267003"/>
    </source>
</evidence>
<reference evidence="3" key="1">
    <citation type="submission" date="2018-09" db="EMBL/GenBank/DDBJ databases">
        <authorList>
            <person name="Livingstone P.G."/>
            <person name="Whitworth D.E."/>
        </authorList>
    </citation>
    <scope>NUCLEOTIDE SEQUENCE [LARGE SCALE GENOMIC DNA]</scope>
    <source>
        <strain evidence="3">AB050A</strain>
    </source>
</reference>
<dbReference type="Pfam" id="PF00149">
    <property type="entry name" value="Metallophos"/>
    <property type="match status" value="1"/>
</dbReference>
<feature type="domain" description="Calcineurin-like phosphoesterase" evidence="1">
    <location>
        <begin position="10"/>
        <end position="232"/>
    </location>
</feature>
<dbReference type="Proteomes" id="UP000267003">
    <property type="component" value="Unassembled WGS sequence"/>
</dbReference>
<proteinExistence type="predicted"/>
<dbReference type="OrthoDB" id="5380150at2"/>
<dbReference type="GO" id="GO:0008419">
    <property type="term" value="F:RNA lariat debranching enzyme activity"/>
    <property type="evidence" value="ECO:0007669"/>
    <property type="project" value="TreeGrafter"/>
</dbReference>
<dbReference type="AlphaFoldDB" id="A0A3A8R366"/>
<organism evidence="2 3">
    <name type="scientific">Corallococcus aberystwythensis</name>
    <dbReference type="NCBI Taxonomy" id="2316722"/>
    <lineage>
        <taxon>Bacteria</taxon>
        <taxon>Pseudomonadati</taxon>
        <taxon>Myxococcota</taxon>
        <taxon>Myxococcia</taxon>
        <taxon>Myxococcales</taxon>
        <taxon>Cystobacterineae</taxon>
        <taxon>Myxococcaceae</taxon>
        <taxon>Corallococcus</taxon>
    </lineage>
</organism>
<dbReference type="InterPro" id="IPR004843">
    <property type="entry name" value="Calcineurin-like_PHP"/>
</dbReference>
<dbReference type="GO" id="GO:0000398">
    <property type="term" value="P:mRNA splicing, via spliceosome"/>
    <property type="evidence" value="ECO:0007669"/>
    <property type="project" value="TreeGrafter"/>
</dbReference>
<dbReference type="EMBL" id="RAWK01000016">
    <property type="protein sequence ID" value="RKH73235.1"/>
    <property type="molecule type" value="Genomic_DNA"/>
</dbReference>
<dbReference type="PANTHER" id="PTHR12849">
    <property type="entry name" value="RNA LARIAT DEBRANCHING ENZYME"/>
    <property type="match status" value="1"/>
</dbReference>
<dbReference type="InterPro" id="IPR029052">
    <property type="entry name" value="Metallo-depent_PP-like"/>
</dbReference>
<evidence type="ECO:0000259" key="1">
    <source>
        <dbReference type="Pfam" id="PF00149"/>
    </source>
</evidence>
<comment type="caution">
    <text evidence="2">The sequence shown here is derived from an EMBL/GenBank/DDBJ whole genome shotgun (WGS) entry which is preliminary data.</text>
</comment>
<dbReference type="SUPFAM" id="SSF56300">
    <property type="entry name" value="Metallo-dependent phosphatases"/>
    <property type="match status" value="1"/>
</dbReference>